<name>A0A3G1KZE2_FORW1</name>
<reference evidence="2 3" key="1">
    <citation type="submission" date="2016-10" db="EMBL/GenBank/DDBJ databases">
        <title>Complete Genome Sequence of Peptococcaceae strain DCMF.</title>
        <authorList>
            <person name="Edwards R.J."/>
            <person name="Holland S.I."/>
            <person name="Deshpande N.P."/>
            <person name="Wong Y.K."/>
            <person name="Ertan H."/>
            <person name="Manefield M."/>
            <person name="Russell T.L."/>
            <person name="Lee M.J."/>
        </authorList>
    </citation>
    <scope>NUCLEOTIDE SEQUENCE [LARGE SCALE GENOMIC DNA]</scope>
    <source>
        <strain evidence="2 3">DCMF</strain>
    </source>
</reference>
<evidence type="ECO:0000313" key="3">
    <source>
        <dbReference type="Proteomes" id="UP000323521"/>
    </source>
</evidence>
<evidence type="ECO:0000313" key="2">
    <source>
        <dbReference type="EMBL" id="ATW27605.1"/>
    </source>
</evidence>
<evidence type="ECO:0000259" key="1">
    <source>
        <dbReference type="Pfam" id="PF08241"/>
    </source>
</evidence>
<dbReference type="SUPFAM" id="SSF53335">
    <property type="entry name" value="S-adenosyl-L-methionine-dependent methyltransferases"/>
    <property type="match status" value="1"/>
</dbReference>
<dbReference type="CDD" id="cd02440">
    <property type="entry name" value="AdoMet_MTases"/>
    <property type="match status" value="1"/>
</dbReference>
<dbReference type="OrthoDB" id="9784101at2"/>
<dbReference type="InterPro" id="IPR029063">
    <property type="entry name" value="SAM-dependent_MTases_sf"/>
</dbReference>
<gene>
    <name evidence="2" type="ORF">DCMF_25170</name>
</gene>
<dbReference type="Gene3D" id="3.40.50.150">
    <property type="entry name" value="Vaccinia Virus protein VP39"/>
    <property type="match status" value="1"/>
</dbReference>
<protein>
    <submittedName>
        <fullName evidence="2">Methyltransferase type 11</fullName>
    </submittedName>
</protein>
<dbReference type="InterPro" id="IPR050508">
    <property type="entry name" value="Methyltransf_Superfamily"/>
</dbReference>
<sequence length="246" mass="29188">MEIQKRIENYWQGEVARYSEHIWKEMNSFKKKAWETLIDTYRPQGESLKALDIGTGPGFFAMVLSGMGHRVTGIDCTGAMLEEAQRNMQTVGLTGEFYLRDSHDPGFEPETFDLVICRDLTWTLRDPQAAYREWYRVLKPQGRLLIFDSNWNLRFHDPIMKKRYQEDQERAVRMGIEPTFEAEESQNISRELFFSTRFRPQWDASALMEIGFKRLWFDLDISEQVWNKEERVLYRSTPVFLICAEK</sequence>
<keyword evidence="3" id="KW-1185">Reference proteome</keyword>
<dbReference type="GO" id="GO:0008757">
    <property type="term" value="F:S-adenosylmethionine-dependent methyltransferase activity"/>
    <property type="evidence" value="ECO:0007669"/>
    <property type="project" value="InterPro"/>
</dbReference>
<organism evidence="2 3">
    <name type="scientific">Formimonas warabiya</name>
    <dbReference type="NCBI Taxonomy" id="1761012"/>
    <lineage>
        <taxon>Bacteria</taxon>
        <taxon>Bacillati</taxon>
        <taxon>Bacillota</taxon>
        <taxon>Clostridia</taxon>
        <taxon>Eubacteriales</taxon>
        <taxon>Peptococcaceae</taxon>
        <taxon>Candidatus Formimonas</taxon>
    </lineage>
</organism>
<dbReference type="Proteomes" id="UP000323521">
    <property type="component" value="Chromosome"/>
</dbReference>
<dbReference type="PANTHER" id="PTHR42912:SF80">
    <property type="entry name" value="METHYLTRANSFERASE DOMAIN-CONTAINING PROTEIN"/>
    <property type="match status" value="1"/>
</dbReference>
<dbReference type="Pfam" id="PF08241">
    <property type="entry name" value="Methyltransf_11"/>
    <property type="match status" value="1"/>
</dbReference>
<keyword evidence="2" id="KW-0489">Methyltransferase</keyword>
<dbReference type="KEGG" id="fwa:DCMF_25170"/>
<accession>A0A3G1KZE2</accession>
<dbReference type="PANTHER" id="PTHR42912">
    <property type="entry name" value="METHYLTRANSFERASE"/>
    <property type="match status" value="1"/>
</dbReference>
<dbReference type="EMBL" id="CP017634">
    <property type="protein sequence ID" value="ATW27605.1"/>
    <property type="molecule type" value="Genomic_DNA"/>
</dbReference>
<dbReference type="RefSeq" id="WP_148136975.1">
    <property type="nucleotide sequence ID" value="NZ_CP017634.1"/>
</dbReference>
<dbReference type="AlphaFoldDB" id="A0A3G1KZE2"/>
<dbReference type="InterPro" id="IPR013216">
    <property type="entry name" value="Methyltransf_11"/>
</dbReference>
<proteinExistence type="predicted"/>
<feature type="domain" description="Methyltransferase type 11" evidence="1">
    <location>
        <begin position="51"/>
        <end position="146"/>
    </location>
</feature>
<dbReference type="GO" id="GO:0032259">
    <property type="term" value="P:methylation"/>
    <property type="evidence" value="ECO:0007669"/>
    <property type="project" value="UniProtKB-KW"/>
</dbReference>
<keyword evidence="2" id="KW-0808">Transferase</keyword>